<name>A0A1I7UU75_9PELO</name>
<keyword evidence="1" id="KW-1185">Reference proteome</keyword>
<sequence>MLEGFEVAVLEELANQRRRDTKILEADFVQSIEMALRILANGATNQHDQQGLMRLEAILTPLTLQLLNLGFRHDSPVVEQMMAENSEWKWIPIRKVKNVLDLLFEAATPAI</sequence>
<proteinExistence type="predicted"/>
<dbReference type="WBParaSite" id="Csp11.Scaffold630.g19387.t1">
    <property type="protein sequence ID" value="Csp11.Scaffold630.g19387.t1"/>
    <property type="gene ID" value="Csp11.Scaffold630.g19387"/>
</dbReference>
<protein>
    <submittedName>
        <fullName evidence="2">RNA methyltransferase</fullName>
    </submittedName>
</protein>
<evidence type="ECO:0000313" key="1">
    <source>
        <dbReference type="Proteomes" id="UP000095282"/>
    </source>
</evidence>
<evidence type="ECO:0000313" key="2">
    <source>
        <dbReference type="WBParaSite" id="Csp11.Scaffold630.g19387.t1"/>
    </source>
</evidence>
<dbReference type="Proteomes" id="UP000095282">
    <property type="component" value="Unplaced"/>
</dbReference>
<organism evidence="1 2">
    <name type="scientific">Caenorhabditis tropicalis</name>
    <dbReference type="NCBI Taxonomy" id="1561998"/>
    <lineage>
        <taxon>Eukaryota</taxon>
        <taxon>Metazoa</taxon>
        <taxon>Ecdysozoa</taxon>
        <taxon>Nematoda</taxon>
        <taxon>Chromadorea</taxon>
        <taxon>Rhabditida</taxon>
        <taxon>Rhabditina</taxon>
        <taxon>Rhabditomorpha</taxon>
        <taxon>Rhabditoidea</taxon>
        <taxon>Rhabditidae</taxon>
        <taxon>Peloderinae</taxon>
        <taxon>Caenorhabditis</taxon>
    </lineage>
</organism>
<reference evidence="2" key="1">
    <citation type="submission" date="2016-11" db="UniProtKB">
        <authorList>
            <consortium name="WormBaseParasite"/>
        </authorList>
    </citation>
    <scope>IDENTIFICATION</scope>
</reference>
<dbReference type="AlphaFoldDB" id="A0A1I7UU75"/>
<accession>A0A1I7UU75</accession>